<organism evidence="2 3">
    <name type="scientific">Stenotrophomonas acidaminiphila</name>
    <dbReference type="NCBI Taxonomy" id="128780"/>
    <lineage>
        <taxon>Bacteria</taxon>
        <taxon>Pseudomonadati</taxon>
        <taxon>Pseudomonadota</taxon>
        <taxon>Gammaproteobacteria</taxon>
        <taxon>Lysobacterales</taxon>
        <taxon>Lysobacteraceae</taxon>
        <taxon>Stenotrophomonas</taxon>
    </lineage>
</organism>
<feature type="signal peptide" evidence="1">
    <location>
        <begin position="1"/>
        <end position="35"/>
    </location>
</feature>
<keyword evidence="3" id="KW-1185">Reference proteome</keyword>
<dbReference type="EMBL" id="CP012900">
    <property type="protein sequence ID" value="ALJ29396.1"/>
    <property type="molecule type" value="Genomic_DNA"/>
</dbReference>
<feature type="chain" id="PRO_5006588537" description="Lipoprotein" evidence="1">
    <location>
        <begin position="36"/>
        <end position="167"/>
    </location>
</feature>
<dbReference type="PATRIC" id="fig|128780.6.peg.3084"/>
<name>A0A0S1B325_9GAMM</name>
<proteinExistence type="predicted"/>
<dbReference type="OrthoDB" id="8757135at2"/>
<evidence type="ECO:0008006" key="4">
    <source>
        <dbReference type="Google" id="ProtNLM"/>
    </source>
</evidence>
<gene>
    <name evidence="2" type="ORF">AOT14_30460</name>
</gene>
<sequence precursor="true">MPLALRRRPPAAWWTAVARRAALLAPLLHAGCASAPPTFEAHRVALSRIDHPVPAKLPRTDIGWKLEQYLQFDGEAPEPPNFADHFTLFLVGCGSGCRQYALIDRRSGKVHPGQALNNVRFDYRRDSRLLVVTHTEGYRSPDIVDYMVWNGTRWRRVAREVRPAPEE</sequence>
<dbReference type="Proteomes" id="UP000061010">
    <property type="component" value="Chromosome"/>
</dbReference>
<protein>
    <recommendedName>
        <fullName evidence="4">Lipoprotein</fullName>
    </recommendedName>
</protein>
<evidence type="ECO:0000313" key="3">
    <source>
        <dbReference type="Proteomes" id="UP000061010"/>
    </source>
</evidence>
<dbReference type="AlphaFoldDB" id="A0A0S1B325"/>
<dbReference type="KEGG" id="sacz:AOT14_30460"/>
<reference evidence="2 3" key="1">
    <citation type="journal article" date="2015" name="Genome Announc.">
        <title>Complete Genome Sequencing of Stenotrophomonas acidaminiphila ZAC14D2_NAIMI4_2, a Multidrug-Resistant Strain Isolated from Sediments of a Polluted River in Mexico, Uncovers New Antibiotic Resistance Genes and a Novel Class-II Lasso Peptide Biosynthesis Gene Cluster.</title>
        <authorList>
            <person name="Vinuesa P."/>
            <person name="Ochoa-Sanchez L.E."/>
        </authorList>
    </citation>
    <scope>NUCLEOTIDE SEQUENCE [LARGE SCALE GENOMIC DNA]</scope>
    <source>
        <strain evidence="2 3">ZAC14D2_NAIMI4_2</strain>
    </source>
</reference>
<evidence type="ECO:0000256" key="1">
    <source>
        <dbReference type="SAM" id="SignalP"/>
    </source>
</evidence>
<keyword evidence="1" id="KW-0732">Signal</keyword>
<accession>A0A0S1B325</accession>
<evidence type="ECO:0000313" key="2">
    <source>
        <dbReference type="EMBL" id="ALJ29396.1"/>
    </source>
</evidence>